<keyword evidence="1" id="KW-0472">Membrane</keyword>
<dbReference type="FunFam" id="1.10.8.10:FF:000003">
    <property type="entry name" value="UV excision repair protein RAD23 homolog"/>
    <property type="match status" value="1"/>
</dbReference>
<dbReference type="InterPro" id="IPR015940">
    <property type="entry name" value="UBA"/>
</dbReference>
<comment type="caution">
    <text evidence="3">The sequence shown here is derived from an EMBL/GenBank/DDBJ whole genome shotgun (WGS) entry which is preliminary data.</text>
</comment>
<proteinExistence type="predicted"/>
<dbReference type="CDD" id="cd14297">
    <property type="entry name" value="UBA2_spUBP14_like"/>
    <property type="match status" value="1"/>
</dbReference>
<dbReference type="VEuPathDB" id="TrichDB:TRFO_22259"/>
<evidence type="ECO:0000313" key="3">
    <source>
        <dbReference type="EMBL" id="OHT09012.1"/>
    </source>
</evidence>
<dbReference type="AlphaFoldDB" id="A0A1J4KGT4"/>
<protein>
    <submittedName>
        <fullName evidence="3">UBA/TS-N domain containing protein</fullName>
    </submittedName>
</protein>
<evidence type="ECO:0000256" key="1">
    <source>
        <dbReference type="SAM" id="Phobius"/>
    </source>
</evidence>
<dbReference type="InterPro" id="IPR009060">
    <property type="entry name" value="UBA-like_sf"/>
</dbReference>
<dbReference type="Pfam" id="PF22562">
    <property type="entry name" value="UBA_7"/>
    <property type="match status" value="1"/>
</dbReference>
<feature type="transmembrane region" description="Helical" evidence="1">
    <location>
        <begin position="43"/>
        <end position="66"/>
    </location>
</feature>
<feature type="transmembrane region" description="Helical" evidence="1">
    <location>
        <begin position="78"/>
        <end position="99"/>
    </location>
</feature>
<accession>A0A1J4KGT4</accession>
<dbReference type="PROSITE" id="PS50030">
    <property type="entry name" value="UBA"/>
    <property type="match status" value="1"/>
</dbReference>
<keyword evidence="1" id="KW-0812">Transmembrane</keyword>
<feature type="transmembrane region" description="Helical" evidence="1">
    <location>
        <begin position="105"/>
        <end position="125"/>
    </location>
</feature>
<dbReference type="GeneID" id="94837162"/>
<dbReference type="Gene3D" id="1.10.8.10">
    <property type="entry name" value="DNA helicase RuvA subunit, C-terminal domain"/>
    <property type="match status" value="1"/>
</dbReference>
<feature type="transmembrane region" description="Helical" evidence="1">
    <location>
        <begin position="12"/>
        <end position="31"/>
    </location>
</feature>
<evidence type="ECO:0000259" key="2">
    <source>
        <dbReference type="PROSITE" id="PS50030"/>
    </source>
</evidence>
<feature type="transmembrane region" description="Helical" evidence="1">
    <location>
        <begin position="137"/>
        <end position="168"/>
    </location>
</feature>
<dbReference type="Proteomes" id="UP000179807">
    <property type="component" value="Unassembled WGS sequence"/>
</dbReference>
<evidence type="ECO:0000313" key="4">
    <source>
        <dbReference type="Proteomes" id="UP000179807"/>
    </source>
</evidence>
<dbReference type="SMART" id="SM00165">
    <property type="entry name" value="UBA"/>
    <property type="match status" value="1"/>
</dbReference>
<dbReference type="EMBL" id="MLAK01000651">
    <property type="protein sequence ID" value="OHT09012.1"/>
    <property type="molecule type" value="Genomic_DNA"/>
</dbReference>
<dbReference type="SUPFAM" id="SSF46934">
    <property type="entry name" value="UBA-like"/>
    <property type="match status" value="1"/>
</dbReference>
<sequence>MFDGDLWIDGSPLLSNIVFLLAFFTLILTAAQEDDITIPTLDVFHTFISWPSFNEGTILTVCLWCFRNIERILGMKVFLQLLFYNFVTYLPLFIVTILLKGFVSHFSFFYFIPFALYVFVLWQIPPVKIFSFISDKIIITVAFLIVILLHFPFSLFPLISGILGHVLWSYDIFRFKKCINEPIEFDENDDIHVLEGIDAENPPAGDNNVPLDNDAIRSITDMGFTREQAMTALAENGNDVQKAVDYLLSH</sequence>
<keyword evidence="4" id="KW-1185">Reference proteome</keyword>
<gene>
    <name evidence="3" type="ORF">TRFO_22259</name>
</gene>
<name>A0A1J4KGT4_9EUKA</name>
<dbReference type="OrthoDB" id="434939at2759"/>
<dbReference type="RefSeq" id="XP_068362148.1">
    <property type="nucleotide sequence ID" value="XM_068502458.1"/>
</dbReference>
<keyword evidence="1" id="KW-1133">Transmembrane helix</keyword>
<organism evidence="3 4">
    <name type="scientific">Tritrichomonas foetus</name>
    <dbReference type="NCBI Taxonomy" id="1144522"/>
    <lineage>
        <taxon>Eukaryota</taxon>
        <taxon>Metamonada</taxon>
        <taxon>Parabasalia</taxon>
        <taxon>Tritrichomonadida</taxon>
        <taxon>Tritrichomonadidae</taxon>
        <taxon>Tritrichomonas</taxon>
    </lineage>
</organism>
<feature type="domain" description="UBA" evidence="2">
    <location>
        <begin position="210"/>
        <end position="250"/>
    </location>
</feature>
<reference evidence="3" key="1">
    <citation type="submission" date="2016-10" db="EMBL/GenBank/DDBJ databases">
        <authorList>
            <person name="Benchimol M."/>
            <person name="Almeida L.G."/>
            <person name="Vasconcelos A.T."/>
            <person name="Perreira-Neves A."/>
            <person name="Rosa I.A."/>
            <person name="Tasca T."/>
            <person name="Bogo M.R."/>
            <person name="de Souza W."/>
        </authorList>
    </citation>
    <scope>NUCLEOTIDE SEQUENCE [LARGE SCALE GENOMIC DNA]</scope>
    <source>
        <strain evidence="3">K</strain>
    </source>
</reference>